<accession>A0A3N4IAK8</accession>
<protein>
    <recommendedName>
        <fullName evidence="1">Prokaryotic-type class I peptide chain release factors domain-containing protein</fullName>
    </recommendedName>
</protein>
<evidence type="ECO:0000313" key="3">
    <source>
        <dbReference type="Proteomes" id="UP000275078"/>
    </source>
</evidence>
<dbReference type="Pfam" id="PF00472">
    <property type="entry name" value="RF-1"/>
    <property type="match status" value="1"/>
</dbReference>
<dbReference type="GO" id="GO:0005762">
    <property type="term" value="C:mitochondrial large ribosomal subunit"/>
    <property type="evidence" value="ECO:0007669"/>
    <property type="project" value="TreeGrafter"/>
</dbReference>
<dbReference type="SUPFAM" id="SSF110916">
    <property type="entry name" value="Peptidyl-tRNA hydrolase domain-like"/>
    <property type="match status" value="1"/>
</dbReference>
<organism evidence="2 3">
    <name type="scientific">Ascobolus immersus RN42</name>
    <dbReference type="NCBI Taxonomy" id="1160509"/>
    <lineage>
        <taxon>Eukaryota</taxon>
        <taxon>Fungi</taxon>
        <taxon>Dikarya</taxon>
        <taxon>Ascomycota</taxon>
        <taxon>Pezizomycotina</taxon>
        <taxon>Pezizomycetes</taxon>
        <taxon>Pezizales</taxon>
        <taxon>Ascobolaceae</taxon>
        <taxon>Ascobolus</taxon>
    </lineage>
</organism>
<dbReference type="PANTHER" id="PTHR11075:SF54">
    <property type="entry name" value="LARGE RIBOSOMAL SUBUNIT PROTEIN ML62"/>
    <property type="match status" value="1"/>
</dbReference>
<proteinExistence type="predicted"/>
<gene>
    <name evidence="2" type="ORF">BJ508DRAFT_225952</name>
</gene>
<keyword evidence="3" id="KW-1185">Reference proteome</keyword>
<dbReference type="Proteomes" id="UP000275078">
    <property type="component" value="Unassembled WGS sequence"/>
</dbReference>
<dbReference type="InterPro" id="IPR052104">
    <property type="entry name" value="Mito_Release_Factor_mL62"/>
</dbReference>
<evidence type="ECO:0000313" key="2">
    <source>
        <dbReference type="EMBL" id="RPA81170.1"/>
    </source>
</evidence>
<dbReference type="STRING" id="1160509.A0A3N4IAK8"/>
<dbReference type="GO" id="GO:0004045">
    <property type="term" value="F:peptidyl-tRNA hydrolase activity"/>
    <property type="evidence" value="ECO:0007669"/>
    <property type="project" value="TreeGrafter"/>
</dbReference>
<name>A0A3N4IAK8_ASCIM</name>
<dbReference type="PANTHER" id="PTHR11075">
    <property type="entry name" value="PEPTIDE CHAIN RELEASE FACTOR"/>
    <property type="match status" value="1"/>
</dbReference>
<evidence type="ECO:0000259" key="1">
    <source>
        <dbReference type="Pfam" id="PF00472"/>
    </source>
</evidence>
<dbReference type="InterPro" id="IPR000352">
    <property type="entry name" value="Pep_chain_release_fac_I"/>
</dbReference>
<dbReference type="EMBL" id="ML119681">
    <property type="protein sequence ID" value="RPA81170.1"/>
    <property type="molecule type" value="Genomic_DNA"/>
</dbReference>
<dbReference type="GO" id="GO:0016150">
    <property type="term" value="F:translation release factor activity, codon nonspecific"/>
    <property type="evidence" value="ECO:0007669"/>
    <property type="project" value="TreeGrafter"/>
</dbReference>
<reference evidence="2 3" key="1">
    <citation type="journal article" date="2018" name="Nat. Ecol. Evol.">
        <title>Pezizomycetes genomes reveal the molecular basis of ectomycorrhizal truffle lifestyle.</title>
        <authorList>
            <person name="Murat C."/>
            <person name="Payen T."/>
            <person name="Noel B."/>
            <person name="Kuo A."/>
            <person name="Morin E."/>
            <person name="Chen J."/>
            <person name="Kohler A."/>
            <person name="Krizsan K."/>
            <person name="Balestrini R."/>
            <person name="Da Silva C."/>
            <person name="Montanini B."/>
            <person name="Hainaut M."/>
            <person name="Levati E."/>
            <person name="Barry K.W."/>
            <person name="Belfiori B."/>
            <person name="Cichocki N."/>
            <person name="Clum A."/>
            <person name="Dockter R.B."/>
            <person name="Fauchery L."/>
            <person name="Guy J."/>
            <person name="Iotti M."/>
            <person name="Le Tacon F."/>
            <person name="Lindquist E.A."/>
            <person name="Lipzen A."/>
            <person name="Malagnac F."/>
            <person name="Mello A."/>
            <person name="Molinier V."/>
            <person name="Miyauchi S."/>
            <person name="Poulain J."/>
            <person name="Riccioni C."/>
            <person name="Rubini A."/>
            <person name="Sitrit Y."/>
            <person name="Splivallo R."/>
            <person name="Traeger S."/>
            <person name="Wang M."/>
            <person name="Zifcakova L."/>
            <person name="Wipf D."/>
            <person name="Zambonelli A."/>
            <person name="Paolocci F."/>
            <person name="Nowrousian M."/>
            <person name="Ottonello S."/>
            <person name="Baldrian P."/>
            <person name="Spatafora J.W."/>
            <person name="Henrissat B."/>
            <person name="Nagy L.G."/>
            <person name="Aury J.M."/>
            <person name="Wincker P."/>
            <person name="Grigoriev I.V."/>
            <person name="Bonfante P."/>
            <person name="Martin F.M."/>
        </authorList>
    </citation>
    <scope>NUCLEOTIDE SEQUENCE [LARGE SCALE GENOMIC DNA]</scope>
    <source>
        <strain evidence="2 3">RN42</strain>
    </source>
</reference>
<dbReference type="GO" id="GO:0070126">
    <property type="term" value="P:mitochondrial translational termination"/>
    <property type="evidence" value="ECO:0007669"/>
    <property type="project" value="TreeGrafter"/>
</dbReference>
<dbReference type="AlphaFoldDB" id="A0A3N4IAK8"/>
<sequence>MQSLSLLIPRVRIVTNGLKNGNLIRSVRYYGAYKDDEETARIRQWLQAFRPDSIPRKACVVEFSRSSGPGGQNVNKVNSKATLRANLFSKEFAKAIPQPVLSRLRNSNSKYITKSGDVVIQADASRKQNDNYEECFSKLYKFIVESVDLPGQTSAEQIKKVEALKQVDNERRLAVKKLISSKKSSRRSKEDY</sequence>
<feature type="domain" description="Prokaryotic-type class I peptide chain release factors" evidence="1">
    <location>
        <begin position="53"/>
        <end position="181"/>
    </location>
</feature>
<dbReference type="Gene3D" id="3.30.160.20">
    <property type="match status" value="1"/>
</dbReference>
<dbReference type="OrthoDB" id="270639at2759"/>